<feature type="region of interest" description="Disordered" evidence="1">
    <location>
        <begin position="16"/>
        <end position="44"/>
    </location>
</feature>
<reference evidence="3" key="1">
    <citation type="submission" date="2021-01" db="EMBL/GenBank/DDBJ databases">
        <authorList>
            <person name="Corre E."/>
            <person name="Pelletier E."/>
            <person name="Niang G."/>
            <person name="Scheremetjew M."/>
            <person name="Finn R."/>
            <person name="Kale V."/>
            <person name="Holt S."/>
            <person name="Cochrane G."/>
            <person name="Meng A."/>
            <person name="Brown T."/>
            <person name="Cohen L."/>
        </authorList>
    </citation>
    <scope>NUCLEOTIDE SEQUENCE</scope>
    <source>
        <strain evidence="3">CCMP3105</strain>
    </source>
</reference>
<evidence type="ECO:0000313" key="3">
    <source>
        <dbReference type="EMBL" id="CAE4626507.1"/>
    </source>
</evidence>
<name>A0A7S4RVQ1_9DINO</name>
<evidence type="ECO:0000256" key="1">
    <source>
        <dbReference type="SAM" id="MobiDB-lite"/>
    </source>
</evidence>
<dbReference type="EMBL" id="HBNR01058553">
    <property type="protein sequence ID" value="CAE4626507.1"/>
    <property type="molecule type" value="Transcribed_RNA"/>
</dbReference>
<proteinExistence type="predicted"/>
<sequence length="196" mass="22438">MSGLLRRAAVRAAAAAPARGGGHGATGPIKPIGPNFPRKSEKEMGPHGWLRGSYTILSLRNPIVGPLYQPPWVVGGIHNPTIDPAKHFNTQDRFQTVTFMEYVKCFMYNTLPARAQFYMVGVPICCILFVTWLEVRREPMEIFMDREEYWKDFDSYAYGVYFDHHHFSHQLCHRRAHKWGYAGMDFTMEGDGHGHH</sequence>
<accession>A0A7S4RVQ1</accession>
<evidence type="ECO:0000256" key="2">
    <source>
        <dbReference type="SAM" id="Phobius"/>
    </source>
</evidence>
<keyword evidence="2" id="KW-1133">Transmembrane helix</keyword>
<organism evidence="3">
    <name type="scientific">Alexandrium monilatum</name>
    <dbReference type="NCBI Taxonomy" id="311494"/>
    <lineage>
        <taxon>Eukaryota</taxon>
        <taxon>Sar</taxon>
        <taxon>Alveolata</taxon>
        <taxon>Dinophyceae</taxon>
        <taxon>Gonyaulacales</taxon>
        <taxon>Pyrocystaceae</taxon>
        <taxon>Alexandrium</taxon>
    </lineage>
</organism>
<dbReference type="AlphaFoldDB" id="A0A7S4RVQ1"/>
<keyword evidence="2" id="KW-0812">Transmembrane</keyword>
<keyword evidence="2" id="KW-0472">Membrane</keyword>
<gene>
    <name evidence="3" type="ORF">AMON00008_LOCUS41195</name>
</gene>
<protein>
    <submittedName>
        <fullName evidence="3">Uncharacterized protein</fullName>
    </submittedName>
</protein>
<feature type="transmembrane region" description="Helical" evidence="2">
    <location>
        <begin position="115"/>
        <end position="135"/>
    </location>
</feature>